<evidence type="ECO:0000256" key="3">
    <source>
        <dbReference type="ARBA" id="ARBA00022556"/>
    </source>
</evidence>
<evidence type="ECO:0000256" key="6">
    <source>
        <dbReference type="ARBA" id="ARBA00023098"/>
    </source>
</evidence>
<keyword evidence="5" id="KW-0677">Repeat</keyword>
<keyword evidence="6" id="KW-0443">Lipid metabolism</keyword>
<dbReference type="RefSeq" id="WP_243246560.1">
    <property type="nucleotide sequence ID" value="NZ_LOHG01000007.1"/>
</dbReference>
<reference evidence="9 10" key="1">
    <citation type="submission" date="2015-12" db="EMBL/GenBank/DDBJ databases">
        <title>Phylogenomics in the description of a new species in the Pseudomonas syringae group.</title>
        <authorList>
            <person name="Busquets A."/>
            <person name="Gomila M."/>
            <person name="Beiki F."/>
            <person name="Rahimian H."/>
            <person name="Mulet M."/>
            <person name="Sanchez D."/>
            <person name="Garcia-Valdes E."/>
            <person name="Lalucat J."/>
        </authorList>
    </citation>
    <scope>NUCLEOTIDE SEQUENCE [LARGE SCALE GENOMIC DNA]</scope>
    <source>
        <strain evidence="9 10">S25</strain>
    </source>
</reference>
<dbReference type="InterPro" id="IPR050179">
    <property type="entry name" value="Trans_hexapeptide_repeat"/>
</dbReference>
<comment type="similarity">
    <text evidence="1">Belongs to the transferase hexapeptide repeat family.</text>
</comment>
<evidence type="ECO:0000313" key="9">
    <source>
        <dbReference type="EMBL" id="MCI8210378.1"/>
    </source>
</evidence>
<keyword evidence="3" id="KW-0441">Lipid A biosynthesis</keyword>
<evidence type="ECO:0000256" key="2">
    <source>
        <dbReference type="ARBA" id="ARBA00022516"/>
    </source>
</evidence>
<feature type="domain" description="PglD N-terminal" evidence="8">
    <location>
        <begin position="13"/>
        <end position="80"/>
    </location>
</feature>
<evidence type="ECO:0000256" key="5">
    <source>
        <dbReference type="ARBA" id="ARBA00022737"/>
    </source>
</evidence>
<dbReference type="InterPro" id="IPR041561">
    <property type="entry name" value="PglD_N"/>
</dbReference>
<keyword evidence="10" id="KW-1185">Reference proteome</keyword>
<dbReference type="InterPro" id="IPR001451">
    <property type="entry name" value="Hexapep"/>
</dbReference>
<keyword evidence="2" id="KW-0444">Lipid biosynthesis</keyword>
<dbReference type="EMBL" id="LOHG01000007">
    <property type="protein sequence ID" value="MCI8210378.1"/>
    <property type="molecule type" value="Genomic_DNA"/>
</dbReference>
<protein>
    <submittedName>
        <fullName evidence="9">Acetyltransferase</fullName>
    </submittedName>
</protein>
<dbReference type="Gene3D" id="3.40.50.20">
    <property type="match status" value="1"/>
</dbReference>
<dbReference type="Gene3D" id="2.160.10.10">
    <property type="entry name" value="Hexapeptide repeat proteins"/>
    <property type="match status" value="1"/>
</dbReference>
<organism evidence="9 10">
    <name type="scientific">Pseudomonas maioricensis</name>
    <dbReference type="NCBI Taxonomy" id="1766623"/>
    <lineage>
        <taxon>Bacteria</taxon>
        <taxon>Pseudomonadati</taxon>
        <taxon>Pseudomonadota</taxon>
        <taxon>Gammaproteobacteria</taxon>
        <taxon>Pseudomonadales</taxon>
        <taxon>Pseudomonadaceae</taxon>
        <taxon>Pseudomonas</taxon>
    </lineage>
</organism>
<evidence type="ECO:0000256" key="7">
    <source>
        <dbReference type="ARBA" id="ARBA00023315"/>
    </source>
</evidence>
<dbReference type="CDD" id="cd03360">
    <property type="entry name" value="LbH_AT_putative"/>
    <property type="match status" value="1"/>
</dbReference>
<dbReference type="Proteomes" id="UP001320513">
    <property type="component" value="Unassembled WGS sequence"/>
</dbReference>
<dbReference type="NCBIfam" id="TIGR03570">
    <property type="entry name" value="NeuD_NnaD"/>
    <property type="match status" value="1"/>
</dbReference>
<evidence type="ECO:0000256" key="1">
    <source>
        <dbReference type="ARBA" id="ARBA00007274"/>
    </source>
</evidence>
<comment type="caution">
    <text evidence="9">The sequence shown here is derived from an EMBL/GenBank/DDBJ whole genome shotgun (WGS) entry which is preliminary data.</text>
</comment>
<dbReference type="Pfam" id="PF00132">
    <property type="entry name" value="Hexapep"/>
    <property type="match status" value="1"/>
</dbReference>
<keyword evidence="4" id="KW-0808">Transferase</keyword>
<dbReference type="InterPro" id="IPR018357">
    <property type="entry name" value="Hexapep_transf_CS"/>
</dbReference>
<dbReference type="SUPFAM" id="SSF51161">
    <property type="entry name" value="Trimeric LpxA-like enzymes"/>
    <property type="match status" value="1"/>
</dbReference>
<gene>
    <name evidence="9" type="ORF">AUC61_12600</name>
</gene>
<accession>A0ABS9ZKK2</accession>
<dbReference type="InterPro" id="IPR011004">
    <property type="entry name" value="Trimer_LpxA-like_sf"/>
</dbReference>
<dbReference type="PROSITE" id="PS00101">
    <property type="entry name" value="HEXAPEP_TRANSFERASES"/>
    <property type="match status" value="1"/>
</dbReference>
<proteinExistence type="inferred from homology"/>
<dbReference type="Pfam" id="PF17836">
    <property type="entry name" value="PglD_N"/>
    <property type="match status" value="1"/>
</dbReference>
<evidence type="ECO:0000259" key="8">
    <source>
        <dbReference type="Pfam" id="PF17836"/>
    </source>
</evidence>
<dbReference type="PANTHER" id="PTHR43300">
    <property type="entry name" value="ACETYLTRANSFERASE"/>
    <property type="match status" value="1"/>
</dbReference>
<name>A0ABS9ZKK2_9PSED</name>
<evidence type="ECO:0000256" key="4">
    <source>
        <dbReference type="ARBA" id="ARBA00022679"/>
    </source>
</evidence>
<dbReference type="InterPro" id="IPR020019">
    <property type="entry name" value="AcTrfase_PglD-like"/>
</dbReference>
<evidence type="ECO:0000313" key="10">
    <source>
        <dbReference type="Proteomes" id="UP001320513"/>
    </source>
</evidence>
<keyword evidence="7" id="KW-0012">Acyltransferase</keyword>
<sequence length="230" mass="23678">MILSRNHEAPLPVIIMGAGGHAKVLLSLLHSLRAEVAGVCDPALGADKGGVWRGIPILGGDEALQSVNPSEVLLVNGLGQLVHGTRRQKLYEALIARGFTLPSVIHPAAWVDHTAYLDDGVQVMAGAIIQADARIGSNSIINTGAVIDHDCIIGRHAHIAPSSVLCGSVSVGDGSFIAAGATVIQGIAIGELAVVGAGVTVVRDIPDGQVILGAPVRIKESRHNVQPKKS</sequence>
<dbReference type="PANTHER" id="PTHR43300:SF7">
    <property type="entry name" value="UDP-N-ACETYLBACILLOSAMINE N-ACETYLTRANSFERASE"/>
    <property type="match status" value="1"/>
</dbReference>